<dbReference type="AlphaFoldDB" id="A0A248JRQ6"/>
<keyword evidence="1" id="KW-1133">Transmembrane helix</keyword>
<feature type="transmembrane region" description="Helical" evidence="1">
    <location>
        <begin position="12"/>
        <end position="29"/>
    </location>
</feature>
<proteinExistence type="predicted"/>
<dbReference type="Proteomes" id="UP000197153">
    <property type="component" value="Chromosome 1"/>
</dbReference>
<evidence type="ECO:0000256" key="1">
    <source>
        <dbReference type="SAM" id="Phobius"/>
    </source>
</evidence>
<name>A0A248JRQ6_9PROT</name>
<keyword evidence="1" id="KW-0812">Transmembrane</keyword>
<gene>
    <name evidence="2" type="ORF">Y958_11720</name>
</gene>
<dbReference type="KEGG" id="nao:Y958_11720"/>
<reference evidence="2 3" key="1">
    <citation type="submission" date="2017-06" db="EMBL/GenBank/DDBJ databases">
        <title>Complete genome sequence of Nitrospirillum amazonense strain CBAmC, an endophytic nitrogen-fixing and plant growth-promoting bacterium, isolated from sugarcane.</title>
        <authorList>
            <person name="Schwab S."/>
            <person name="dos Santos Teixeira K.R."/>
            <person name="Simoes Araujo J.L."/>
            <person name="Soares Vidal M."/>
            <person name="Borges de Freitas H.R."/>
            <person name="Rivello Crivelaro A.L."/>
            <person name="Bueno de Camargo Nunes A."/>
            <person name="dos Santos C.M."/>
            <person name="Palmeira da Silva Rosa D."/>
            <person name="da Silva Padilha D."/>
            <person name="da Silva E."/>
            <person name="Araujo Terra L."/>
            <person name="Soares Mendes V."/>
            <person name="Farinelli L."/>
            <person name="Magalhaes Cruz L."/>
            <person name="Baldani J.I."/>
        </authorList>
    </citation>
    <scope>NUCLEOTIDE SEQUENCE [LARGE SCALE GENOMIC DNA]</scope>
    <source>
        <strain evidence="2 3">CBAmC</strain>
    </source>
</reference>
<keyword evidence="1" id="KW-0472">Membrane</keyword>
<organism evidence="2 3">
    <name type="scientific">Nitrospirillum viridazoti CBAmc</name>
    <dbReference type="NCBI Taxonomy" id="1441467"/>
    <lineage>
        <taxon>Bacteria</taxon>
        <taxon>Pseudomonadati</taxon>
        <taxon>Pseudomonadota</taxon>
        <taxon>Alphaproteobacteria</taxon>
        <taxon>Rhodospirillales</taxon>
        <taxon>Azospirillaceae</taxon>
        <taxon>Nitrospirillum</taxon>
        <taxon>Nitrospirillum viridazoti</taxon>
    </lineage>
</organism>
<protein>
    <submittedName>
        <fullName evidence="2">Uncharacterized protein</fullName>
    </submittedName>
</protein>
<sequence>MEVNSGEVSPLGIAAILAAALGVAVRALSRGRRRRREDDDGEVRDGLSERVAVLSSRLDRAEQDIANDKQGRAAFAATQGDLKAVGVQLDNLANQVEAVGGKLDRHGANLTRAHERIDDLHRLVAERGAA</sequence>
<accession>A0A248JRQ6</accession>
<evidence type="ECO:0000313" key="2">
    <source>
        <dbReference type="EMBL" id="ASG21422.1"/>
    </source>
</evidence>
<evidence type="ECO:0000313" key="3">
    <source>
        <dbReference type="Proteomes" id="UP000197153"/>
    </source>
</evidence>
<keyword evidence="3" id="KW-1185">Reference proteome</keyword>
<dbReference type="EMBL" id="CP022110">
    <property type="protein sequence ID" value="ASG21422.1"/>
    <property type="molecule type" value="Genomic_DNA"/>
</dbReference>
<dbReference type="RefSeq" id="WP_088872126.1">
    <property type="nucleotide sequence ID" value="NZ_CP022110.1"/>
</dbReference>